<dbReference type="EC" id="3.1.-.-" evidence="7"/>
<name>A0A1F5TRD8_9BACT</name>
<dbReference type="GO" id="GO:0004222">
    <property type="term" value="F:metalloendopeptidase activity"/>
    <property type="evidence" value="ECO:0007669"/>
    <property type="project" value="InterPro"/>
</dbReference>
<dbReference type="InterPro" id="IPR020549">
    <property type="entry name" value="YbeY_CS"/>
</dbReference>
<accession>A0A1F5TRD8</accession>
<comment type="caution">
    <text evidence="8">The sequence shown here is derived from an EMBL/GenBank/DDBJ whole genome shotgun (WGS) entry which is preliminary data.</text>
</comment>
<dbReference type="PROSITE" id="PS01306">
    <property type="entry name" value="UPF0054"/>
    <property type="match status" value="1"/>
</dbReference>
<evidence type="ECO:0000256" key="5">
    <source>
        <dbReference type="ARBA" id="ARBA00022801"/>
    </source>
</evidence>
<evidence type="ECO:0000256" key="3">
    <source>
        <dbReference type="ARBA" id="ARBA00022723"/>
    </source>
</evidence>
<dbReference type="Proteomes" id="UP000177579">
    <property type="component" value="Unassembled WGS sequence"/>
</dbReference>
<dbReference type="InterPro" id="IPR023091">
    <property type="entry name" value="MetalPrtase_cat_dom_sf_prd"/>
</dbReference>
<keyword evidence="7" id="KW-0963">Cytoplasm</keyword>
<comment type="subcellular location">
    <subcellularLocation>
        <location evidence="7">Cytoplasm</location>
    </subcellularLocation>
</comment>
<organism evidence="8 9">
    <name type="scientific">Candidatus Falkowbacteria bacterium RIFOXYD2_FULL_34_120</name>
    <dbReference type="NCBI Taxonomy" id="1798007"/>
    <lineage>
        <taxon>Bacteria</taxon>
        <taxon>Candidatus Falkowiibacteriota</taxon>
    </lineage>
</organism>
<dbReference type="AlphaFoldDB" id="A0A1F5TRD8"/>
<dbReference type="GO" id="GO:0005737">
    <property type="term" value="C:cytoplasm"/>
    <property type="evidence" value="ECO:0007669"/>
    <property type="project" value="UniProtKB-SubCell"/>
</dbReference>
<keyword evidence="2 7" id="KW-0540">Nuclease</keyword>
<evidence type="ECO:0000256" key="4">
    <source>
        <dbReference type="ARBA" id="ARBA00022759"/>
    </source>
</evidence>
<dbReference type="PANTHER" id="PTHR46986">
    <property type="entry name" value="ENDORIBONUCLEASE YBEY, CHLOROPLASTIC"/>
    <property type="match status" value="1"/>
</dbReference>
<keyword evidence="6 7" id="KW-0862">Zinc</keyword>
<comment type="similarity">
    <text evidence="1 7">Belongs to the endoribonuclease YbeY family.</text>
</comment>
<evidence type="ECO:0000256" key="7">
    <source>
        <dbReference type="HAMAP-Rule" id="MF_00009"/>
    </source>
</evidence>
<reference evidence="8 9" key="1">
    <citation type="journal article" date="2016" name="Nat. Commun.">
        <title>Thousands of microbial genomes shed light on interconnected biogeochemical processes in an aquifer system.</title>
        <authorList>
            <person name="Anantharaman K."/>
            <person name="Brown C.T."/>
            <person name="Hug L.A."/>
            <person name="Sharon I."/>
            <person name="Castelle C.J."/>
            <person name="Probst A.J."/>
            <person name="Thomas B.C."/>
            <person name="Singh A."/>
            <person name="Wilkins M.J."/>
            <person name="Karaoz U."/>
            <person name="Brodie E.L."/>
            <person name="Williams K.H."/>
            <person name="Hubbard S.S."/>
            <person name="Banfield J.F."/>
        </authorList>
    </citation>
    <scope>NUCLEOTIDE SEQUENCE [LARGE SCALE GENOMIC DNA]</scope>
</reference>
<dbReference type="InterPro" id="IPR002036">
    <property type="entry name" value="YbeY"/>
</dbReference>
<gene>
    <name evidence="7" type="primary">ybeY</name>
    <name evidence="8" type="ORF">A2531_02485</name>
</gene>
<comment type="cofactor">
    <cofactor evidence="7">
        <name>Zn(2+)</name>
        <dbReference type="ChEBI" id="CHEBI:29105"/>
    </cofactor>
    <text evidence="7">Binds 1 zinc ion.</text>
</comment>
<keyword evidence="5 7" id="KW-0378">Hydrolase</keyword>
<dbReference type="GO" id="GO:0008270">
    <property type="term" value="F:zinc ion binding"/>
    <property type="evidence" value="ECO:0007669"/>
    <property type="project" value="UniProtKB-UniRule"/>
</dbReference>
<dbReference type="GO" id="GO:0004521">
    <property type="term" value="F:RNA endonuclease activity"/>
    <property type="evidence" value="ECO:0007669"/>
    <property type="project" value="UniProtKB-UniRule"/>
</dbReference>
<dbReference type="Gene3D" id="3.40.390.30">
    <property type="entry name" value="Metalloproteases ('zincins'), catalytic domain"/>
    <property type="match status" value="1"/>
</dbReference>
<feature type="binding site" evidence="7">
    <location>
        <position position="108"/>
    </location>
    <ligand>
        <name>Zn(2+)</name>
        <dbReference type="ChEBI" id="CHEBI:29105"/>
        <note>catalytic</note>
    </ligand>
</feature>
<feature type="binding site" evidence="7">
    <location>
        <position position="104"/>
    </location>
    <ligand>
        <name>Zn(2+)</name>
        <dbReference type="ChEBI" id="CHEBI:29105"/>
        <note>catalytic</note>
    </ligand>
</feature>
<dbReference type="SUPFAM" id="SSF55486">
    <property type="entry name" value="Metalloproteases ('zincins'), catalytic domain"/>
    <property type="match status" value="1"/>
</dbReference>
<evidence type="ECO:0000256" key="1">
    <source>
        <dbReference type="ARBA" id="ARBA00010875"/>
    </source>
</evidence>
<keyword evidence="4 7" id="KW-0255">Endonuclease</keyword>
<keyword evidence="3 7" id="KW-0479">Metal-binding</keyword>
<dbReference type="Pfam" id="PF02130">
    <property type="entry name" value="YbeY"/>
    <property type="match status" value="1"/>
</dbReference>
<proteinExistence type="inferred from homology"/>
<evidence type="ECO:0000313" key="9">
    <source>
        <dbReference type="Proteomes" id="UP000177579"/>
    </source>
</evidence>
<feature type="binding site" evidence="7">
    <location>
        <position position="114"/>
    </location>
    <ligand>
        <name>Zn(2+)</name>
        <dbReference type="ChEBI" id="CHEBI:29105"/>
        <note>catalytic</note>
    </ligand>
</feature>
<evidence type="ECO:0000256" key="6">
    <source>
        <dbReference type="ARBA" id="ARBA00022833"/>
    </source>
</evidence>
<dbReference type="NCBIfam" id="TIGR00043">
    <property type="entry name" value="rRNA maturation RNase YbeY"/>
    <property type="match status" value="1"/>
</dbReference>
<dbReference type="GO" id="GO:0006364">
    <property type="term" value="P:rRNA processing"/>
    <property type="evidence" value="ECO:0007669"/>
    <property type="project" value="UniProtKB-UniRule"/>
</dbReference>
<evidence type="ECO:0000313" key="8">
    <source>
        <dbReference type="EMBL" id="OGF41536.1"/>
    </source>
</evidence>
<evidence type="ECO:0000256" key="2">
    <source>
        <dbReference type="ARBA" id="ARBA00022722"/>
    </source>
</evidence>
<protein>
    <recommendedName>
        <fullName evidence="7">Endoribonuclease YbeY</fullName>
        <ecNumber evidence="7">3.1.-.-</ecNumber>
    </recommendedName>
</protein>
<sequence length="138" mass="16029">MIEINNQTKSKINNNLIKETVLGFLKYFKVKKGEVSIAFIGDAKMRKLNKIYRGCDKTTDILSFSEEENKTYLGEVLINYNQIKRQAKKYSSSIKEELLFILVHGLLHLLGYEDDTEKGREKMNALADNFFKNIKLSR</sequence>
<keyword evidence="7" id="KW-0698">rRNA processing</keyword>
<dbReference type="HAMAP" id="MF_00009">
    <property type="entry name" value="Endoribonucl_YbeY"/>
    <property type="match status" value="1"/>
</dbReference>
<keyword evidence="7" id="KW-0690">Ribosome biogenesis</keyword>
<comment type="function">
    <text evidence="7">Single strand-specific metallo-endoribonuclease involved in late-stage 70S ribosome quality control and in maturation of the 3' terminus of the 16S rRNA.</text>
</comment>
<dbReference type="PANTHER" id="PTHR46986:SF1">
    <property type="entry name" value="ENDORIBONUCLEASE YBEY, CHLOROPLASTIC"/>
    <property type="match status" value="1"/>
</dbReference>
<dbReference type="EMBL" id="MFGO01000008">
    <property type="protein sequence ID" value="OGF41536.1"/>
    <property type="molecule type" value="Genomic_DNA"/>
</dbReference>